<dbReference type="GeneID" id="23462318"/>
<dbReference type="KEGG" id="vg:23462318"/>
<dbReference type="RefSeq" id="YP_009119636.1">
    <property type="nucleotide sequence ID" value="NC_026440.1"/>
</dbReference>
<proteinExistence type="predicted"/>
<dbReference type="InterPro" id="IPR052050">
    <property type="entry name" value="SecEffector_AnkRepeat"/>
</dbReference>
<protein>
    <submittedName>
        <fullName evidence="1">Ankyrin repeat protein</fullName>
    </submittedName>
</protein>
<evidence type="ECO:0000313" key="1">
    <source>
        <dbReference type="EMBL" id="AJF97401.1"/>
    </source>
</evidence>
<evidence type="ECO:0000313" key="2">
    <source>
        <dbReference type="Proteomes" id="UP000202511"/>
    </source>
</evidence>
<dbReference type="OrthoDB" id="9388at10239"/>
<sequence>MDTLPVELVHAILRHVALFTHARFVCRVWNDILTDPTIAPPAERLLGKAYTALLAETGAENVVRWARKNGCPWDVRACEGAARGGHLALLQWLVGEGCACSDMARAWAAVRGHDDVCQWLDARGCPNRSDYQWHNAITGGHIEVINWLLSLGHVWPDGACSKAAKHGHLEVLQHARRHGCAWDATVCTHAAHDGHFHIVQWALDQGCPCDCYPASKAARRGDLALLQRLVELGAP</sequence>
<name>A0A0B5J985_9VIRU</name>
<accession>A0A0B5J985</accession>
<dbReference type="SUPFAM" id="SSF48403">
    <property type="entry name" value="Ankyrin repeat"/>
    <property type="match status" value="1"/>
</dbReference>
<dbReference type="PANTHER" id="PTHR46586:SF3">
    <property type="entry name" value="ANKYRIN REPEAT-CONTAINING PROTEIN"/>
    <property type="match status" value="1"/>
</dbReference>
<dbReference type="EMBL" id="KP136319">
    <property type="protein sequence ID" value="AJF97401.1"/>
    <property type="molecule type" value="Genomic_DNA"/>
</dbReference>
<reference evidence="1 2" key="1">
    <citation type="journal article" date="2015" name="Parasitol. Res.">
        <title>Viruses in close associations with free-living amoebae.</title>
        <authorList>
            <person name="Scheid P."/>
        </authorList>
    </citation>
    <scope>NUCLEOTIDE SEQUENCE [LARGE SCALE GENOMIC DNA]</scope>
    <source>
        <strain evidence="1">KlaHel</strain>
    </source>
</reference>
<dbReference type="Proteomes" id="UP000202511">
    <property type="component" value="Segment"/>
</dbReference>
<dbReference type="PANTHER" id="PTHR46586">
    <property type="entry name" value="ANKYRIN REPEAT-CONTAINING PROTEIN"/>
    <property type="match status" value="1"/>
</dbReference>
<organism evidence="1 2">
    <name type="scientific">Pandoravirus inopinatum</name>
    <dbReference type="NCBI Taxonomy" id="1605721"/>
    <lineage>
        <taxon>Viruses</taxon>
        <taxon>Pandoravirus</taxon>
    </lineage>
</organism>
<dbReference type="Gene3D" id="1.25.40.20">
    <property type="entry name" value="Ankyrin repeat-containing domain"/>
    <property type="match status" value="1"/>
</dbReference>
<dbReference type="InterPro" id="IPR036770">
    <property type="entry name" value="Ankyrin_rpt-contain_sf"/>
</dbReference>